<dbReference type="Gene3D" id="3.40.630.30">
    <property type="match status" value="1"/>
</dbReference>
<proteinExistence type="predicted"/>
<dbReference type="EMBL" id="CP071090">
    <property type="protein sequence ID" value="QSQ18777.1"/>
    <property type="molecule type" value="Genomic_DNA"/>
</dbReference>
<dbReference type="InterPro" id="IPR000182">
    <property type="entry name" value="GNAT_dom"/>
</dbReference>
<evidence type="ECO:0000313" key="4">
    <source>
        <dbReference type="EMBL" id="QSQ18777.1"/>
    </source>
</evidence>
<protein>
    <submittedName>
        <fullName evidence="4">GNAT family N-acetyltransferase</fullName>
    </submittedName>
</protein>
<accession>A0ABX7NIU0</accession>
<feature type="domain" description="N-acetyltransferase" evidence="3">
    <location>
        <begin position="3"/>
        <end position="165"/>
    </location>
</feature>
<dbReference type="Proteomes" id="UP000662747">
    <property type="component" value="Chromosome"/>
</dbReference>
<evidence type="ECO:0000256" key="2">
    <source>
        <dbReference type="ARBA" id="ARBA00023315"/>
    </source>
</evidence>
<dbReference type="InterPro" id="IPR050832">
    <property type="entry name" value="Bact_Acetyltransf"/>
</dbReference>
<name>A0ABX7NIU0_9BACT</name>
<dbReference type="CDD" id="cd04301">
    <property type="entry name" value="NAT_SF"/>
    <property type="match status" value="1"/>
</dbReference>
<dbReference type="SUPFAM" id="SSF55729">
    <property type="entry name" value="Acyl-CoA N-acyltransferases (Nat)"/>
    <property type="match status" value="1"/>
</dbReference>
<dbReference type="Pfam" id="PF00583">
    <property type="entry name" value="Acetyltransf_1"/>
    <property type="match status" value="1"/>
</dbReference>
<sequence length="165" mass="18515">MPVTIRPAKPSDEPSLGRMGAALARLHHHYDPQRFMLPDDVESGYRWWLGKEAKNKKAVVVVAELDGEVVGYAYGRVEDVDWNMLLDRCGGFHDIWVDEKARRAGTGVLLAEELMKRLIALGVPRVVLHTAAKNEAAQRMFAKLGWRPTMVEMTREASTDSNKSS</sequence>
<dbReference type="InterPro" id="IPR016181">
    <property type="entry name" value="Acyl_CoA_acyltransferase"/>
</dbReference>
<dbReference type="RefSeq" id="WP_206720365.1">
    <property type="nucleotide sequence ID" value="NZ_CP071090.1"/>
</dbReference>
<reference evidence="4 5" key="1">
    <citation type="submission" date="2021-02" db="EMBL/GenBank/DDBJ databases">
        <title>De Novo genome assembly of isolated myxobacteria.</title>
        <authorList>
            <person name="Stevens D.C."/>
        </authorList>
    </citation>
    <scope>NUCLEOTIDE SEQUENCE [LARGE SCALE GENOMIC DNA]</scope>
    <source>
        <strain evidence="5">SCPEA02</strain>
    </source>
</reference>
<gene>
    <name evidence="4" type="ORF">JY651_25805</name>
</gene>
<keyword evidence="2" id="KW-0012">Acyltransferase</keyword>
<evidence type="ECO:0000259" key="3">
    <source>
        <dbReference type="PROSITE" id="PS51186"/>
    </source>
</evidence>
<keyword evidence="1" id="KW-0808">Transferase</keyword>
<dbReference type="PANTHER" id="PTHR43877">
    <property type="entry name" value="AMINOALKYLPHOSPHONATE N-ACETYLTRANSFERASE-RELATED-RELATED"/>
    <property type="match status" value="1"/>
</dbReference>
<evidence type="ECO:0000256" key="1">
    <source>
        <dbReference type="ARBA" id="ARBA00022679"/>
    </source>
</evidence>
<keyword evidence="5" id="KW-1185">Reference proteome</keyword>
<evidence type="ECO:0000313" key="5">
    <source>
        <dbReference type="Proteomes" id="UP000662747"/>
    </source>
</evidence>
<dbReference type="PROSITE" id="PS51186">
    <property type="entry name" value="GNAT"/>
    <property type="match status" value="1"/>
</dbReference>
<organism evidence="4 5">
    <name type="scientific">Pyxidicoccus parkwayensis</name>
    <dbReference type="NCBI Taxonomy" id="2813578"/>
    <lineage>
        <taxon>Bacteria</taxon>
        <taxon>Pseudomonadati</taxon>
        <taxon>Myxococcota</taxon>
        <taxon>Myxococcia</taxon>
        <taxon>Myxococcales</taxon>
        <taxon>Cystobacterineae</taxon>
        <taxon>Myxococcaceae</taxon>
        <taxon>Pyxidicoccus</taxon>
    </lineage>
</organism>